<comment type="caution">
    <text evidence="1">The sequence shown here is derived from an EMBL/GenBank/DDBJ whole genome shotgun (WGS) entry which is preliminary data.</text>
</comment>
<sequence length="76" mass="8197">MAIAHKLDIGLLKRLKIRCVSETGWFDTGTVLVCSICSITRKGTSSVASGFTRSMAGCISRRWTTGTRRGSRSSTA</sequence>
<keyword evidence="2" id="KW-1185">Reference proteome</keyword>
<protein>
    <submittedName>
        <fullName evidence="1">Uncharacterized protein</fullName>
    </submittedName>
</protein>
<evidence type="ECO:0000313" key="1">
    <source>
        <dbReference type="EMBL" id="CDI01802.1"/>
    </source>
</evidence>
<reference evidence="1" key="1">
    <citation type="submission" date="2013-07" db="EMBL/GenBank/DDBJ databases">
        <authorList>
            <person name="McIlroy S."/>
        </authorList>
    </citation>
    <scope>NUCLEOTIDE SEQUENCE [LARGE SCALE GENOMIC DNA]</scope>
    <source>
        <strain evidence="1">Run_A_D11</strain>
    </source>
</reference>
<dbReference type="EMBL" id="CBTJ020000027">
    <property type="protein sequence ID" value="CDI01802.1"/>
    <property type="molecule type" value="Genomic_DNA"/>
</dbReference>
<dbReference type="STRING" id="1400863.BN873_210023"/>
<proteinExistence type="predicted"/>
<accession>W6M2R3</accession>
<dbReference type="AlphaFoldDB" id="W6M2R3"/>
<organism evidence="1 2">
    <name type="scientific">Candidatus Competibacter denitrificans Run_A_D11</name>
    <dbReference type="NCBI Taxonomy" id="1400863"/>
    <lineage>
        <taxon>Bacteria</taxon>
        <taxon>Pseudomonadati</taxon>
        <taxon>Pseudomonadota</taxon>
        <taxon>Gammaproteobacteria</taxon>
        <taxon>Candidatus Competibacteraceae</taxon>
        <taxon>Candidatus Competibacter</taxon>
    </lineage>
</organism>
<name>W6M2R3_9GAMM</name>
<reference evidence="1" key="2">
    <citation type="submission" date="2014-03" db="EMBL/GenBank/DDBJ databases">
        <title>Candidatus Competibacter-lineage genomes retrieved from metagenomes reveal functional metabolic diversity.</title>
        <authorList>
            <person name="McIlroy S.J."/>
            <person name="Albertsen M."/>
            <person name="Andresen E.K."/>
            <person name="Saunders A.M."/>
            <person name="Kristiansen R."/>
            <person name="Stokholm-Bjerregaard M."/>
            <person name="Nielsen K.L."/>
            <person name="Nielsen P.H."/>
        </authorList>
    </citation>
    <scope>NUCLEOTIDE SEQUENCE</scope>
    <source>
        <strain evidence="1">Run_A_D11</strain>
    </source>
</reference>
<evidence type="ECO:0000313" key="2">
    <source>
        <dbReference type="Proteomes" id="UP000035760"/>
    </source>
</evidence>
<gene>
    <name evidence="1" type="ORF">BN873_210023</name>
</gene>
<dbReference type="Proteomes" id="UP000035760">
    <property type="component" value="Unassembled WGS sequence"/>
</dbReference>